<feature type="transmembrane region" description="Helical" evidence="2">
    <location>
        <begin position="384"/>
        <end position="402"/>
    </location>
</feature>
<evidence type="ECO:0000256" key="1">
    <source>
        <dbReference type="SAM" id="MobiDB-lite"/>
    </source>
</evidence>
<proteinExistence type="predicted"/>
<keyword evidence="4" id="KW-1185">Reference proteome</keyword>
<accession>A0ABR4KJY8</accession>
<dbReference type="Proteomes" id="UP001610446">
    <property type="component" value="Unassembled WGS sequence"/>
</dbReference>
<reference evidence="3 4" key="1">
    <citation type="submission" date="2024-07" db="EMBL/GenBank/DDBJ databases">
        <title>Section-level genome sequencing and comparative genomics of Aspergillus sections Usti and Cavernicolus.</title>
        <authorList>
            <consortium name="Lawrence Berkeley National Laboratory"/>
            <person name="Nybo J.L."/>
            <person name="Vesth T.C."/>
            <person name="Theobald S."/>
            <person name="Frisvad J.C."/>
            <person name="Larsen T.O."/>
            <person name="Kjaerboelling I."/>
            <person name="Rothschild-Mancinelli K."/>
            <person name="Lyhne E.K."/>
            <person name="Kogle M.E."/>
            <person name="Barry K."/>
            <person name="Clum A."/>
            <person name="Na H."/>
            <person name="Ledsgaard L."/>
            <person name="Lin J."/>
            <person name="Lipzen A."/>
            <person name="Kuo A."/>
            <person name="Riley R."/>
            <person name="Mondo S."/>
            <person name="Labutti K."/>
            <person name="Haridas S."/>
            <person name="Pangalinan J."/>
            <person name="Salamov A.A."/>
            <person name="Simmons B.A."/>
            <person name="Magnuson J.K."/>
            <person name="Chen J."/>
            <person name="Drula E."/>
            <person name="Henrissat B."/>
            <person name="Wiebenga A."/>
            <person name="Lubbers R.J."/>
            <person name="Gomes A.C."/>
            <person name="Makela M.R."/>
            <person name="Stajich J."/>
            <person name="Grigoriev I.V."/>
            <person name="Mortensen U.H."/>
            <person name="De Vries R.P."/>
            <person name="Baker S.E."/>
            <person name="Andersen M.R."/>
        </authorList>
    </citation>
    <scope>NUCLEOTIDE SEQUENCE [LARGE SCALE GENOMIC DNA]</scope>
    <source>
        <strain evidence="3 4">CBS 123904</strain>
    </source>
</reference>
<feature type="compositionally biased region" description="Basic and acidic residues" evidence="1">
    <location>
        <begin position="264"/>
        <end position="285"/>
    </location>
</feature>
<sequence>MADDASSVAASTSTLPPSKLCSKTYKKASQLFLTRRLQEALVLLEPVITASHGNDDHEVNGDSRVAPIATVPPTWRIKVWNLYVTLLSAIIDLGPEEGKKTVGQKEWKTISTQVREGSIWETVVQTGYQGREGSVDAEVVYNLGTLLLNHSPSQTANQQRLETYLSSYGQPNLDFEEHLNSPTSSLRRRVNGGTDTPKDLAARVRLIELFTLHVLPRNEEWDYAHEFINLSEVLDEERKEVFLQTLEGLKEEKEQGKLRAAALQREKDAELERQIQEAERQKAEDAAAADRAAQQKSHKRSGSEVDYGIEKNHPNGNAKGKKSADKGGSSKAGSSSSRTAVSPPSSKNVKKAEKPETRARQSQALATVLRNLVQYLGKSISNNPLWFVRSLLFLLGLLFALNRPNVRERIRKIVGSGWQKVRGTVGMGVKVSYI</sequence>
<evidence type="ECO:0000313" key="4">
    <source>
        <dbReference type="Proteomes" id="UP001610446"/>
    </source>
</evidence>
<organism evidence="3 4">
    <name type="scientific">Aspergillus pseudoustus</name>
    <dbReference type="NCBI Taxonomy" id="1810923"/>
    <lineage>
        <taxon>Eukaryota</taxon>
        <taxon>Fungi</taxon>
        <taxon>Dikarya</taxon>
        <taxon>Ascomycota</taxon>
        <taxon>Pezizomycotina</taxon>
        <taxon>Eurotiomycetes</taxon>
        <taxon>Eurotiomycetidae</taxon>
        <taxon>Eurotiales</taxon>
        <taxon>Aspergillaceae</taxon>
        <taxon>Aspergillus</taxon>
        <taxon>Aspergillus subgen. Nidulantes</taxon>
    </lineage>
</organism>
<feature type="compositionally biased region" description="Basic and acidic residues" evidence="1">
    <location>
        <begin position="350"/>
        <end position="359"/>
    </location>
</feature>
<evidence type="ECO:0000256" key="2">
    <source>
        <dbReference type="SAM" id="Phobius"/>
    </source>
</evidence>
<feature type="compositionally biased region" description="Low complexity" evidence="1">
    <location>
        <begin position="326"/>
        <end position="347"/>
    </location>
</feature>
<protein>
    <recommendedName>
        <fullName evidence="5">Peroxin 26</fullName>
    </recommendedName>
</protein>
<evidence type="ECO:0008006" key="5">
    <source>
        <dbReference type="Google" id="ProtNLM"/>
    </source>
</evidence>
<comment type="caution">
    <text evidence="3">The sequence shown here is derived from an EMBL/GenBank/DDBJ whole genome shotgun (WGS) entry which is preliminary data.</text>
</comment>
<keyword evidence="2" id="KW-0812">Transmembrane</keyword>
<keyword evidence="2" id="KW-0472">Membrane</keyword>
<gene>
    <name evidence="3" type="ORF">BJY01DRAFT_208936</name>
</gene>
<keyword evidence="2" id="KW-1133">Transmembrane helix</keyword>
<dbReference type="EMBL" id="JBFXLU010000029">
    <property type="protein sequence ID" value="KAL2851592.1"/>
    <property type="molecule type" value="Genomic_DNA"/>
</dbReference>
<evidence type="ECO:0000313" key="3">
    <source>
        <dbReference type="EMBL" id="KAL2851592.1"/>
    </source>
</evidence>
<feature type="region of interest" description="Disordered" evidence="1">
    <location>
        <begin position="260"/>
        <end position="360"/>
    </location>
</feature>
<name>A0ABR4KJY8_9EURO</name>